<dbReference type="EMBL" id="CP007142">
    <property type="protein sequence ID" value="AJQ95857.1"/>
    <property type="molecule type" value="Genomic_DNA"/>
</dbReference>
<sequence>MSVGQVYPELYQQQLEHKTNEIIGQIHARGLVFPSPKIFESKPSHYRMRAEFRVWHEQNDSFYIMFDPNTKEKVRIDQFPVGSLRINELMTSLRQYFLANKQLRHKLYQVEFLTTSTNEALVTMIYHKVLDEDWIEHARPLATQLNIKLIGRSRKQKILLSDNWVEESFHVAGRDYHYRQVENTFTQPNAGVCVEMLNWAYTQANECTGDLLELYCGNGNFTLPLAARFPKVLATEISKNSIKTANENALQNNINNVSFFKASSEEFSSAWLKKEARLHQKMNLNDYKLETLFVDPPRAGLDPYTLELARNFKHIIYISCNPQTLIDNIANLSDTFVVSTFALFDQFPYTHHMECGVLLTRR</sequence>
<keyword evidence="2 7" id="KW-0808">Transferase</keyword>
<dbReference type="HAMAP" id="MF_01011">
    <property type="entry name" value="RNA_methyltr_TrmA"/>
    <property type="match status" value="1"/>
</dbReference>
<feature type="binding site" evidence="7 8">
    <location>
        <position position="215"/>
    </location>
    <ligand>
        <name>S-adenosyl-L-methionine</name>
        <dbReference type="ChEBI" id="CHEBI:59789"/>
    </ligand>
</feature>
<dbReference type="CDD" id="cd02440">
    <property type="entry name" value="AdoMet_MTases"/>
    <property type="match status" value="1"/>
</dbReference>
<evidence type="ECO:0000256" key="9">
    <source>
        <dbReference type="PROSITE-ProRule" id="PRU10015"/>
    </source>
</evidence>
<accession>A0A0C5VMB6</accession>
<dbReference type="FunFam" id="2.40.50.1070:FF:000001">
    <property type="entry name" value="tRNA/tmRNA (uracil-C(5))-methyltransferase"/>
    <property type="match status" value="1"/>
</dbReference>
<feature type="active site" description="Proton acceptor" evidence="7">
    <location>
        <position position="354"/>
    </location>
</feature>
<dbReference type="GO" id="GO:0019843">
    <property type="term" value="F:rRNA binding"/>
    <property type="evidence" value="ECO:0007669"/>
    <property type="project" value="TreeGrafter"/>
</dbReference>
<dbReference type="HOGENOM" id="CLU_043022_0_0_6"/>
<dbReference type="FunFam" id="3.40.50.150:FF:000012">
    <property type="entry name" value="tRNA/tmRNA (uracil-C(5))-methyltransferase"/>
    <property type="match status" value="1"/>
</dbReference>
<dbReference type="Gene3D" id="3.40.50.150">
    <property type="entry name" value="Vaccinia Virus protein VP39"/>
    <property type="match status" value="1"/>
</dbReference>
<dbReference type="PROSITE" id="PS01231">
    <property type="entry name" value="TRMA_2"/>
    <property type="match status" value="1"/>
</dbReference>
<dbReference type="InterPro" id="IPR030391">
    <property type="entry name" value="MeTrfase_TrmA_CS"/>
</dbReference>
<dbReference type="PATRIC" id="fig|1445510.3.peg.3798"/>
<dbReference type="NCBIfam" id="TIGR02143">
    <property type="entry name" value="trmA_only"/>
    <property type="match status" value="1"/>
</dbReference>
<dbReference type="GO" id="GO:0030488">
    <property type="term" value="P:tRNA methylation"/>
    <property type="evidence" value="ECO:0007669"/>
    <property type="project" value="UniProtKB-UniRule"/>
</dbReference>
<dbReference type="AlphaFoldDB" id="A0A0C5VMB6"/>
<dbReference type="Gene3D" id="2.40.50.1070">
    <property type="match status" value="1"/>
</dbReference>
<name>A0A0C5VMB6_9GAMM</name>
<comment type="function">
    <text evidence="7">Dual-specificity methyltransferase that catalyzes the formation of 5-methyluridine at position 54 (m5U54) in all tRNAs, and that of position 341 (m5U341) in tmRNA (transfer-mRNA).</text>
</comment>
<dbReference type="EC" id="2.1.1.35" evidence="7"/>
<gene>
    <name evidence="7" type="primary">trmA</name>
    <name evidence="10" type="ORF">YC6258_03821</name>
</gene>
<dbReference type="PANTHER" id="PTHR47790:SF2">
    <property type="entry name" value="TRNA_TMRNA (URACIL-C(5))-METHYLTRANSFERASE"/>
    <property type="match status" value="1"/>
</dbReference>
<dbReference type="InterPro" id="IPR030390">
    <property type="entry name" value="MeTrfase_TrmA_AS"/>
</dbReference>
<dbReference type="PROSITE" id="PS01230">
    <property type="entry name" value="TRMA_1"/>
    <property type="match status" value="1"/>
</dbReference>
<organism evidence="10 11">
    <name type="scientific">Gynuella sunshinyii YC6258</name>
    <dbReference type="NCBI Taxonomy" id="1445510"/>
    <lineage>
        <taxon>Bacteria</taxon>
        <taxon>Pseudomonadati</taxon>
        <taxon>Pseudomonadota</taxon>
        <taxon>Gammaproteobacteria</taxon>
        <taxon>Oceanospirillales</taxon>
        <taxon>Saccharospirillaceae</taxon>
        <taxon>Gynuella</taxon>
    </lineage>
</organism>
<dbReference type="SUPFAM" id="SSF53335">
    <property type="entry name" value="S-adenosyl-L-methionine-dependent methyltransferases"/>
    <property type="match status" value="1"/>
</dbReference>
<dbReference type="Proteomes" id="UP000032266">
    <property type="component" value="Chromosome"/>
</dbReference>
<evidence type="ECO:0000313" key="10">
    <source>
        <dbReference type="EMBL" id="AJQ95857.1"/>
    </source>
</evidence>
<comment type="catalytic activity">
    <reaction evidence="5 7">
        <text>uridine(341) in tmRNA + S-adenosyl-L-methionine = 5-methyluridine(341) in tmRNA + S-adenosyl-L-homocysteine + H(+)</text>
        <dbReference type="Rhea" id="RHEA:43612"/>
        <dbReference type="Rhea" id="RHEA-COMP:10630"/>
        <dbReference type="Rhea" id="RHEA-COMP:10631"/>
        <dbReference type="ChEBI" id="CHEBI:15378"/>
        <dbReference type="ChEBI" id="CHEBI:57856"/>
        <dbReference type="ChEBI" id="CHEBI:59789"/>
        <dbReference type="ChEBI" id="CHEBI:65315"/>
        <dbReference type="ChEBI" id="CHEBI:74447"/>
    </reaction>
</comment>
<evidence type="ECO:0000256" key="7">
    <source>
        <dbReference type="HAMAP-Rule" id="MF_01011"/>
    </source>
</evidence>
<feature type="active site" description="Nucleophile" evidence="7 8">
    <location>
        <position position="320"/>
    </location>
</feature>
<reference evidence="10 11" key="1">
    <citation type="submission" date="2014-01" db="EMBL/GenBank/DDBJ databases">
        <title>Full genme sequencing of cellulolytic bacterium Gynuella sunshinyii YC6258T gen. nov., sp. nov.</title>
        <authorList>
            <person name="Khan H."/>
            <person name="Chung E.J."/>
            <person name="Chung Y.R."/>
        </authorList>
    </citation>
    <scope>NUCLEOTIDE SEQUENCE [LARGE SCALE GENOMIC DNA]</scope>
    <source>
        <strain evidence="10 11">YC6258</strain>
    </source>
</reference>
<keyword evidence="4 7" id="KW-0819">tRNA processing</keyword>
<dbReference type="PANTHER" id="PTHR47790">
    <property type="entry name" value="TRNA/TMRNA (URACIL-C(5))-METHYLTRANSFERASE"/>
    <property type="match status" value="1"/>
</dbReference>
<dbReference type="InterPro" id="IPR011869">
    <property type="entry name" value="TrmA_MeTrfase"/>
</dbReference>
<protein>
    <recommendedName>
        <fullName evidence="7">tRNA/tmRNA (uracil-C(5))-methyltransferase</fullName>
        <ecNumber evidence="7">2.1.1.35</ecNumber>
    </recommendedName>
    <alternativeName>
        <fullName evidence="7">tRNA (uracil(54)-C(5))-methyltransferase</fullName>
    </alternativeName>
    <alternativeName>
        <fullName evidence="7">tRNA(m5U54)-methyltransferase</fullName>
        <shortName evidence="7">RUMT</shortName>
    </alternativeName>
    <alternativeName>
        <fullName evidence="7">tmRNA (uracil(341)-C(5))-methyltransferase</fullName>
    </alternativeName>
</protein>
<feature type="binding site" evidence="7">
    <location>
        <position position="220"/>
    </location>
    <ligand>
        <name>S-adenosyl-L-methionine</name>
        <dbReference type="ChEBI" id="CHEBI:59789"/>
    </ligand>
</feature>
<dbReference type="KEGG" id="gsn:YC6258_03821"/>
<dbReference type="RefSeq" id="WP_052830649.1">
    <property type="nucleotide sequence ID" value="NZ_CP007142.1"/>
</dbReference>
<feature type="active site" evidence="9">
    <location>
        <position position="320"/>
    </location>
</feature>
<dbReference type="GO" id="GO:0030697">
    <property type="term" value="F:tRNA (uracil(54)-C5)-methyltransferase activity, S-adenosyl methionine-dependent"/>
    <property type="evidence" value="ECO:0007669"/>
    <property type="project" value="UniProtKB-UniRule"/>
</dbReference>
<feature type="binding site" evidence="7 8">
    <location>
        <position position="187"/>
    </location>
    <ligand>
        <name>S-adenosyl-L-methionine</name>
        <dbReference type="ChEBI" id="CHEBI:59789"/>
    </ligand>
</feature>
<comment type="similarity">
    <text evidence="7">Belongs to the class I-like SAM-binding methyltransferase superfamily. RNA M5U methyltransferase family. TrmA subfamily.</text>
</comment>
<dbReference type="Pfam" id="PF05958">
    <property type="entry name" value="tRNA_U5-meth_tr"/>
    <property type="match status" value="1"/>
</dbReference>
<evidence type="ECO:0000256" key="5">
    <source>
        <dbReference type="ARBA" id="ARBA00051255"/>
    </source>
</evidence>
<dbReference type="PROSITE" id="PS51687">
    <property type="entry name" value="SAM_MT_RNA_M5U"/>
    <property type="match status" value="1"/>
</dbReference>
<keyword evidence="1 7" id="KW-0489">Methyltransferase</keyword>
<feature type="binding site" evidence="7 8">
    <location>
        <position position="236"/>
    </location>
    <ligand>
        <name>S-adenosyl-L-methionine</name>
        <dbReference type="ChEBI" id="CHEBI:59789"/>
    </ligand>
</feature>
<dbReference type="STRING" id="1445510.YC6258_03821"/>
<evidence type="ECO:0000256" key="2">
    <source>
        <dbReference type="ARBA" id="ARBA00022679"/>
    </source>
</evidence>
<evidence type="ECO:0000313" key="11">
    <source>
        <dbReference type="Proteomes" id="UP000032266"/>
    </source>
</evidence>
<evidence type="ECO:0000256" key="3">
    <source>
        <dbReference type="ARBA" id="ARBA00022691"/>
    </source>
</evidence>
<proteinExistence type="inferred from homology"/>
<dbReference type="GO" id="GO:0005829">
    <property type="term" value="C:cytosol"/>
    <property type="evidence" value="ECO:0007669"/>
    <property type="project" value="TreeGrafter"/>
</dbReference>
<dbReference type="InterPro" id="IPR029063">
    <property type="entry name" value="SAM-dependent_MTases_sf"/>
</dbReference>
<evidence type="ECO:0000256" key="6">
    <source>
        <dbReference type="ARBA" id="ARBA00052788"/>
    </source>
</evidence>
<evidence type="ECO:0000256" key="4">
    <source>
        <dbReference type="ARBA" id="ARBA00022694"/>
    </source>
</evidence>
<evidence type="ECO:0000256" key="8">
    <source>
        <dbReference type="PROSITE-ProRule" id="PRU01024"/>
    </source>
</evidence>
<dbReference type="InterPro" id="IPR010280">
    <property type="entry name" value="U5_MeTrfase_fam"/>
</dbReference>
<dbReference type="OrthoDB" id="9804590at2"/>
<keyword evidence="3 7" id="KW-0949">S-adenosyl-L-methionine</keyword>
<keyword evidence="11" id="KW-1185">Reference proteome</keyword>
<evidence type="ECO:0000256" key="1">
    <source>
        <dbReference type="ARBA" id="ARBA00022603"/>
    </source>
</evidence>
<feature type="binding site" evidence="7 8">
    <location>
        <position position="295"/>
    </location>
    <ligand>
        <name>S-adenosyl-L-methionine</name>
        <dbReference type="ChEBI" id="CHEBI:59789"/>
    </ligand>
</feature>
<dbReference type="GO" id="GO:0000049">
    <property type="term" value="F:tRNA binding"/>
    <property type="evidence" value="ECO:0007669"/>
    <property type="project" value="TreeGrafter"/>
</dbReference>
<comment type="catalytic activity">
    <reaction evidence="6 7">
        <text>uridine(54) in tRNA + S-adenosyl-L-methionine = 5-methyluridine(54) in tRNA + S-adenosyl-L-homocysteine + H(+)</text>
        <dbReference type="Rhea" id="RHEA:42712"/>
        <dbReference type="Rhea" id="RHEA-COMP:10167"/>
        <dbReference type="Rhea" id="RHEA-COMP:10193"/>
        <dbReference type="ChEBI" id="CHEBI:15378"/>
        <dbReference type="ChEBI" id="CHEBI:57856"/>
        <dbReference type="ChEBI" id="CHEBI:59789"/>
        <dbReference type="ChEBI" id="CHEBI:65315"/>
        <dbReference type="ChEBI" id="CHEBI:74447"/>
        <dbReference type="EC" id="2.1.1.35"/>
    </reaction>
</comment>